<gene>
    <name evidence="1" type="ORF">SLUN_14735</name>
</gene>
<dbReference type="OrthoDB" id="5328543at2"/>
<reference evidence="1 2" key="1">
    <citation type="submission" date="2018-01" db="EMBL/GenBank/DDBJ databases">
        <title>Complete genome sequence of Streptomyces lunaelactis MM109T, a Ferroverdin A producer isolated from cave moonmilk deposits.</title>
        <authorList>
            <person name="Naome A."/>
            <person name="Martinet L."/>
            <person name="Maciejewska M."/>
            <person name="Anderssen S."/>
            <person name="Adam D."/>
            <person name="Tenconi E."/>
            <person name="Deflandre B."/>
            <person name="Arguelles-Arias A."/>
            <person name="Calusinska M."/>
            <person name="Copieters W."/>
            <person name="Karim L."/>
            <person name="Hanikenne M."/>
            <person name="Baurain D."/>
            <person name="van Wezel G."/>
            <person name="Smargiasso N."/>
            <person name="de Pauw E."/>
            <person name="Delfosse P."/>
            <person name="Rigali S."/>
        </authorList>
    </citation>
    <scope>NUCLEOTIDE SEQUENCE [LARGE SCALE GENOMIC DNA]</scope>
    <source>
        <strain evidence="1 2">MM109</strain>
    </source>
</reference>
<evidence type="ECO:0000313" key="2">
    <source>
        <dbReference type="Proteomes" id="UP000244201"/>
    </source>
</evidence>
<sequence>MDRPRAERVMDQALAFIDMAGHRTDVPLSPSRKVDPGWHAFILHSHEYADFCHRRFGAFLHHNPLKGQRLRDGVAIKRTVRAIEEMGYVVDHELWGTAAECNAPSCCGDGDGC</sequence>
<proteinExistence type="predicted"/>
<evidence type="ECO:0000313" key="1">
    <source>
        <dbReference type="EMBL" id="AVZ77458.1"/>
    </source>
</evidence>
<dbReference type="EMBL" id="CP026304">
    <property type="protein sequence ID" value="AVZ77458.1"/>
    <property type="molecule type" value="Genomic_DNA"/>
</dbReference>
<organism evidence="1 2">
    <name type="scientific">Streptomyces lunaelactis</name>
    <dbReference type="NCBI Taxonomy" id="1535768"/>
    <lineage>
        <taxon>Bacteria</taxon>
        <taxon>Bacillati</taxon>
        <taxon>Actinomycetota</taxon>
        <taxon>Actinomycetes</taxon>
        <taxon>Kitasatosporales</taxon>
        <taxon>Streptomycetaceae</taxon>
        <taxon>Streptomyces</taxon>
    </lineage>
</organism>
<dbReference type="KEGG" id="slk:SLUN_14735"/>
<dbReference type="Proteomes" id="UP000244201">
    <property type="component" value="Chromosome"/>
</dbReference>
<accession>A0A2R4TE96</accession>
<keyword evidence="2" id="KW-1185">Reference proteome</keyword>
<name>A0A2R4TE96_9ACTN</name>
<dbReference type="AlphaFoldDB" id="A0A2R4TE96"/>
<protein>
    <submittedName>
        <fullName evidence="1">Uncharacterized protein</fullName>
    </submittedName>
</protein>